<evidence type="ECO:0000256" key="8">
    <source>
        <dbReference type="ARBA" id="ARBA00022801"/>
    </source>
</evidence>
<dbReference type="InterPro" id="IPR013377">
    <property type="entry name" value="FlgJ"/>
</dbReference>
<keyword evidence="13" id="KW-0969">Cilium</keyword>
<dbReference type="InterPro" id="IPR002901">
    <property type="entry name" value="MGlyc_endo_b_GlcNAc-like_dom"/>
</dbReference>
<comment type="similarity">
    <text evidence="4">In the C-terminal section; belongs to the glycosyl hydrolase 73 family.</text>
</comment>
<dbReference type="NCBIfam" id="TIGR02541">
    <property type="entry name" value="flagell_FlgJ"/>
    <property type="match status" value="1"/>
</dbReference>
<gene>
    <name evidence="13" type="primary">flgJ</name>
    <name evidence="13" type="ORF">OK345_15970</name>
</gene>
<dbReference type="GO" id="GO:0016787">
    <property type="term" value="F:hydrolase activity"/>
    <property type="evidence" value="ECO:0007669"/>
    <property type="project" value="UniProtKB-KW"/>
</dbReference>
<keyword evidence="13" id="KW-0966">Cell projection</keyword>
<sequence length="406" mass="42872">MRIAATPIELNPATRNDPARIDQVARQLEGQFAQMLIKSMRDASFGDSLFPGENTMFREMYDQKIAEAMTRGKGLGLSAIIARQLGGGSAAETPALDTSLAKPAEAARAYQLTSPATLPASLPGRDADEADALARLPSDAQARVLQPMERALDLIAGRESSAMHAAQGRSEPYSMPAASLPAQENWAMADDRWQDLDALARQRGRAPGSVDSVAAGTAARQLGAHTPEGFVASIWPHAQQAARELGVNPRALVAQAALETGWGRKLIQRDGGGSAHNLFGIKASGWKGERATTGTHEYVNGVRHNQTASFRAYASPAESFADYVRLLKTNTRYQPALQAGGDVRGFAQGLQKAGYATDPSYAAKIAAIANGPTIDRAVAAIGDAGARLGSRFASNASPTGLGMIRR</sequence>
<evidence type="ECO:0000256" key="7">
    <source>
        <dbReference type="ARBA" id="ARBA00022795"/>
    </source>
</evidence>
<dbReference type="InterPro" id="IPR051056">
    <property type="entry name" value="Glycosyl_Hydrolase_73"/>
</dbReference>
<dbReference type="PRINTS" id="PR01002">
    <property type="entry name" value="FLGFLGJ"/>
</dbReference>
<organism evidence="13 14">
    <name type="scientific">Xanthomonas chitinilytica</name>
    <dbReference type="NCBI Taxonomy" id="2989819"/>
    <lineage>
        <taxon>Bacteria</taxon>
        <taxon>Pseudomonadati</taxon>
        <taxon>Pseudomonadota</taxon>
        <taxon>Gammaproteobacteria</taxon>
        <taxon>Lysobacterales</taxon>
        <taxon>Lysobacteraceae</taxon>
        <taxon>Xanthomonas</taxon>
    </lineage>
</organism>
<evidence type="ECO:0000256" key="5">
    <source>
        <dbReference type="ARBA" id="ARBA00013433"/>
    </source>
</evidence>
<evidence type="ECO:0000256" key="9">
    <source>
        <dbReference type="ARBA" id="ARBA00023295"/>
    </source>
</evidence>
<evidence type="ECO:0000256" key="3">
    <source>
        <dbReference type="ARBA" id="ARBA00006880"/>
    </source>
</evidence>
<keyword evidence="10" id="KW-0961">Cell wall biogenesis/degradation</keyword>
<keyword evidence="6" id="KW-0574">Periplasm</keyword>
<evidence type="ECO:0000256" key="1">
    <source>
        <dbReference type="ARBA" id="ARBA00002954"/>
    </source>
</evidence>
<dbReference type="RefSeq" id="WP_265129000.1">
    <property type="nucleotide sequence ID" value="NZ_JAPCHY010000016.1"/>
</dbReference>
<dbReference type="Pfam" id="PF01832">
    <property type="entry name" value="Glucosaminidase"/>
    <property type="match status" value="1"/>
</dbReference>
<dbReference type="Proteomes" id="UP001209922">
    <property type="component" value="Unassembled WGS sequence"/>
</dbReference>
<keyword evidence="8 13" id="KW-0378">Hydrolase</keyword>
<dbReference type="PANTHER" id="PTHR33308:SF9">
    <property type="entry name" value="PEPTIDOGLYCAN HYDROLASE FLGJ"/>
    <property type="match status" value="1"/>
</dbReference>
<dbReference type="Pfam" id="PF10135">
    <property type="entry name" value="Rod-binding"/>
    <property type="match status" value="1"/>
</dbReference>
<evidence type="ECO:0000313" key="14">
    <source>
        <dbReference type="Proteomes" id="UP001209922"/>
    </source>
</evidence>
<accession>A0ABT3JZU5</accession>
<reference evidence="13 14" key="1">
    <citation type="submission" date="2022-10" db="EMBL/GenBank/DDBJ databases">
        <title>Xanthomonas sp. H13-6.</title>
        <authorList>
            <person name="Liu X."/>
            <person name="Deng Z."/>
            <person name="Jiang Y."/>
            <person name="Yu T."/>
            <person name="Ai J."/>
        </authorList>
    </citation>
    <scope>NUCLEOTIDE SEQUENCE [LARGE SCALE GENOMIC DNA]</scope>
    <source>
        <strain evidence="13 14">H13-6</strain>
    </source>
</reference>
<comment type="similarity">
    <text evidence="3">In the N-terminal section; belongs to the FlgJ family.</text>
</comment>
<comment type="function">
    <text evidence="1">Flagellum-specific muramidase which hydrolyzes the peptidoglycan layer to assemble the rod structure in the periplasmic space.</text>
</comment>
<comment type="caution">
    <text evidence="13">The sequence shown here is derived from an EMBL/GenBank/DDBJ whole genome shotgun (WGS) entry which is preliminary data.</text>
</comment>
<protein>
    <recommendedName>
        <fullName evidence="5">Peptidoglycan hydrolase FlgJ</fullName>
    </recommendedName>
    <alternativeName>
        <fullName evidence="11">Muramidase FlgJ</fullName>
    </alternativeName>
</protein>
<name>A0ABT3JZU5_9XANT</name>
<proteinExistence type="inferred from homology"/>
<comment type="subcellular location">
    <subcellularLocation>
        <location evidence="2">Periplasm</location>
    </subcellularLocation>
</comment>
<evidence type="ECO:0000256" key="11">
    <source>
        <dbReference type="ARBA" id="ARBA00030835"/>
    </source>
</evidence>
<dbReference type="SMART" id="SM00047">
    <property type="entry name" value="LYZ2"/>
    <property type="match status" value="1"/>
</dbReference>
<evidence type="ECO:0000256" key="10">
    <source>
        <dbReference type="ARBA" id="ARBA00023316"/>
    </source>
</evidence>
<dbReference type="Gene3D" id="2.10.70.40">
    <property type="entry name" value="peptidoglycan hydrolase"/>
    <property type="match status" value="1"/>
</dbReference>
<dbReference type="EMBL" id="JAPCHY010000016">
    <property type="protein sequence ID" value="MCW4473998.1"/>
    <property type="molecule type" value="Genomic_DNA"/>
</dbReference>
<keyword evidence="9" id="KW-0326">Glycosidase</keyword>
<evidence type="ECO:0000313" key="13">
    <source>
        <dbReference type="EMBL" id="MCW4473998.1"/>
    </source>
</evidence>
<evidence type="ECO:0000256" key="4">
    <source>
        <dbReference type="ARBA" id="ARBA00007974"/>
    </source>
</evidence>
<keyword evidence="14" id="KW-1185">Reference proteome</keyword>
<evidence type="ECO:0000259" key="12">
    <source>
        <dbReference type="SMART" id="SM00047"/>
    </source>
</evidence>
<keyword evidence="7" id="KW-1005">Bacterial flagellum biogenesis</keyword>
<dbReference type="Gene3D" id="1.10.530.10">
    <property type="match status" value="1"/>
</dbReference>
<dbReference type="PANTHER" id="PTHR33308">
    <property type="entry name" value="PEPTIDOGLYCAN HYDROLASE FLGJ"/>
    <property type="match status" value="1"/>
</dbReference>
<feature type="domain" description="Mannosyl-glycoprotein endo-beta-N-acetylglucosamidase-like" evidence="12">
    <location>
        <begin position="219"/>
        <end position="382"/>
    </location>
</feature>
<keyword evidence="13" id="KW-0282">Flagellum</keyword>
<dbReference type="InterPro" id="IPR019301">
    <property type="entry name" value="Flagellar_prot_FlgJ_N"/>
</dbReference>
<evidence type="ECO:0000256" key="2">
    <source>
        <dbReference type="ARBA" id="ARBA00004418"/>
    </source>
</evidence>
<evidence type="ECO:0000256" key="6">
    <source>
        <dbReference type="ARBA" id="ARBA00022764"/>
    </source>
</evidence>